<evidence type="ECO:0000313" key="2">
    <source>
        <dbReference type="EMBL" id="GFS45694.1"/>
    </source>
</evidence>
<accession>A0A7J0DZ66</accession>
<dbReference type="OrthoDB" id="10309868at2759"/>
<organism evidence="2 3">
    <name type="scientific">Actinidia rufa</name>
    <dbReference type="NCBI Taxonomy" id="165716"/>
    <lineage>
        <taxon>Eukaryota</taxon>
        <taxon>Viridiplantae</taxon>
        <taxon>Streptophyta</taxon>
        <taxon>Embryophyta</taxon>
        <taxon>Tracheophyta</taxon>
        <taxon>Spermatophyta</taxon>
        <taxon>Magnoliopsida</taxon>
        <taxon>eudicotyledons</taxon>
        <taxon>Gunneridae</taxon>
        <taxon>Pentapetalae</taxon>
        <taxon>asterids</taxon>
        <taxon>Ericales</taxon>
        <taxon>Actinidiaceae</taxon>
        <taxon>Actinidia</taxon>
    </lineage>
</organism>
<gene>
    <name evidence="2" type="ORF">Acr_00g0097530</name>
</gene>
<sequence>MTKGSNLPPWEGRNRRQRRSHVSLDSRSMVNPWHRASEEYRPAELPPVWIFARPSMPSKTEKEELAVASYKLGLTLGERLWEDLTLRPPADLQELMSRVEMFAQLEDDVRKAKRNTSTTP</sequence>
<comment type="caution">
    <text evidence="2">The sequence shown here is derived from an EMBL/GenBank/DDBJ whole genome shotgun (WGS) entry which is preliminary data.</text>
</comment>
<evidence type="ECO:0000313" key="3">
    <source>
        <dbReference type="Proteomes" id="UP000585474"/>
    </source>
</evidence>
<proteinExistence type="predicted"/>
<dbReference type="Proteomes" id="UP000585474">
    <property type="component" value="Unassembled WGS sequence"/>
</dbReference>
<keyword evidence="3" id="KW-1185">Reference proteome</keyword>
<reference evidence="3" key="1">
    <citation type="submission" date="2019-07" db="EMBL/GenBank/DDBJ databases">
        <title>De Novo Assembly of kiwifruit Actinidia rufa.</title>
        <authorList>
            <person name="Sugita-Konishi S."/>
            <person name="Sato K."/>
            <person name="Mori E."/>
            <person name="Abe Y."/>
            <person name="Kisaki G."/>
            <person name="Hamano K."/>
            <person name="Suezawa K."/>
            <person name="Otani M."/>
            <person name="Fukuda T."/>
            <person name="Manabe T."/>
            <person name="Gomi K."/>
            <person name="Tabuchi M."/>
            <person name="Akimitsu K."/>
            <person name="Kataoka I."/>
        </authorList>
    </citation>
    <scope>NUCLEOTIDE SEQUENCE [LARGE SCALE GENOMIC DNA]</scope>
    <source>
        <strain evidence="3">cv. Fuchu</strain>
    </source>
</reference>
<dbReference type="EMBL" id="BJWL01000454">
    <property type="protein sequence ID" value="GFS45694.1"/>
    <property type="molecule type" value="Genomic_DNA"/>
</dbReference>
<protein>
    <submittedName>
        <fullName evidence="2">Uncharacterized protein</fullName>
    </submittedName>
</protein>
<evidence type="ECO:0000256" key="1">
    <source>
        <dbReference type="SAM" id="MobiDB-lite"/>
    </source>
</evidence>
<dbReference type="AlphaFoldDB" id="A0A7J0DZ66"/>
<name>A0A7J0DZ66_9ERIC</name>
<feature type="region of interest" description="Disordered" evidence="1">
    <location>
        <begin position="1"/>
        <end position="28"/>
    </location>
</feature>